<dbReference type="EMBL" id="JAFREP010000010">
    <property type="protein sequence ID" value="MBO1319301.1"/>
    <property type="molecule type" value="Genomic_DNA"/>
</dbReference>
<dbReference type="SUPFAM" id="SSF52151">
    <property type="entry name" value="FabD/lysophospholipase-like"/>
    <property type="match status" value="1"/>
</dbReference>
<dbReference type="InterPro" id="IPR016036">
    <property type="entry name" value="Malonyl_transacylase_ACP-bd"/>
</dbReference>
<evidence type="ECO:0000259" key="6">
    <source>
        <dbReference type="SMART" id="SM00827"/>
    </source>
</evidence>
<dbReference type="SUPFAM" id="SSF55048">
    <property type="entry name" value="Probable ACP-binding domain of malonyl-CoA ACP transacylase"/>
    <property type="match status" value="1"/>
</dbReference>
<dbReference type="Gene3D" id="3.30.70.250">
    <property type="entry name" value="Malonyl-CoA ACP transacylase, ACP-binding"/>
    <property type="match status" value="1"/>
</dbReference>
<name>A0A8J7QE65_9BACT</name>
<dbReference type="SUPFAM" id="SSF51395">
    <property type="entry name" value="FMN-linked oxidoreductases"/>
    <property type="match status" value="1"/>
</dbReference>
<accession>A0A8J7QE65</accession>
<evidence type="ECO:0000256" key="5">
    <source>
        <dbReference type="SAM" id="MobiDB-lite"/>
    </source>
</evidence>
<dbReference type="GO" id="GO:0005829">
    <property type="term" value="C:cytosol"/>
    <property type="evidence" value="ECO:0007669"/>
    <property type="project" value="TreeGrafter"/>
</dbReference>
<dbReference type="InterPro" id="IPR014043">
    <property type="entry name" value="Acyl_transferase_dom"/>
</dbReference>
<dbReference type="InterPro" id="IPR016035">
    <property type="entry name" value="Acyl_Trfase/lysoPLipase"/>
</dbReference>
<dbReference type="InterPro" id="IPR050858">
    <property type="entry name" value="Mal-CoA-ACP_Trans/PKS_FabD"/>
</dbReference>
<feature type="region of interest" description="Disordered" evidence="5">
    <location>
        <begin position="297"/>
        <end position="399"/>
    </location>
</feature>
<keyword evidence="8" id="KW-1185">Reference proteome</keyword>
<dbReference type="GO" id="GO:0006633">
    <property type="term" value="P:fatty acid biosynthetic process"/>
    <property type="evidence" value="ECO:0007669"/>
    <property type="project" value="TreeGrafter"/>
</dbReference>
<comment type="caution">
    <text evidence="7">The sequence shown here is derived from an EMBL/GenBank/DDBJ whole genome shotgun (WGS) entry which is preliminary data.</text>
</comment>
<protein>
    <recommendedName>
        <fullName evidence="1">[acyl-carrier-protein] S-malonyltransferase</fullName>
        <ecNumber evidence="1">2.3.1.39</ecNumber>
    </recommendedName>
</protein>
<dbReference type="InterPro" id="IPR001227">
    <property type="entry name" value="Ac_transferase_dom_sf"/>
</dbReference>
<dbReference type="RefSeq" id="WP_207859122.1">
    <property type="nucleotide sequence ID" value="NZ_JAFREP010000010.1"/>
</dbReference>
<dbReference type="Pfam" id="PF00698">
    <property type="entry name" value="Acyl_transf_1"/>
    <property type="match status" value="1"/>
</dbReference>
<evidence type="ECO:0000256" key="2">
    <source>
        <dbReference type="ARBA" id="ARBA00022679"/>
    </source>
</evidence>
<dbReference type="NCBIfam" id="TIGR02814">
    <property type="entry name" value="pfaD_fam"/>
    <property type="match status" value="1"/>
</dbReference>
<feature type="compositionally biased region" description="Low complexity" evidence="5">
    <location>
        <begin position="362"/>
        <end position="374"/>
    </location>
</feature>
<evidence type="ECO:0000256" key="4">
    <source>
        <dbReference type="ARBA" id="ARBA00048462"/>
    </source>
</evidence>
<sequence>MKIVLFPGQGSQRKGMGDELFDAFPEYTRAADAVLGYSIRTLCLDDPDNQLGQTRYTQPAVYTVNCLSYLDHIRSEAKPDYVLGHSVGEYSALFVADIIDFETGLRLVQKRGALMAEARGGGMAAVIGLEEDGVAAVLQNPALANLSIANYNSPRQLVISGPKQDIVKAEPLFLEGGATHYRVLNVSGAFHTRYMAEAGKQFAAVVGEIRLNEPRLPLISNVTARPYRKARMLQHITDQITAPVKWTESIRYLMAQGATHKNLVEIGNGKSSVVKALAMRTMRAAEPLDPALLAAEEARHAAETPPPAPHEHPDQNPTAPLAKDQAETPAPHAQREQKPAAPPAESPAAIPAPHERTEQKQAEAPAATPAPETPTQKRRSAPQTEAPTPPIAPPIQPFFSADALGNPAFRAEYQLRHAYLAGGMYRGISSVELVNRMTRAGYLAFYGTADLAPERVEQDLRALKTTSAGRFYGANLVADIDQPERNETLVDLFLRWEVPVVEAAAFMQITPALIRYRAAGLRRDEHGRIQSDRRIFAKVTRPETATAFLNPAPERVVKSLVAAGKLTEAQAALLREVPMADALIVAADSAWQTDEGMPYAVVPTLIRLRNEVVQHRGYHRNIYIGAAGGIGTAEAAAASFMLGCDFILTGSVNQCTVEAATSDQAKDLLQNMNVQDTDYAPSGEAFELGTRVQVLKRGVFFPARARKLYDLYRHHHALEELDAKTVDQLQSRYFKRDFAAVFREVTEQLSPADRAKADSDPKFKMSLVFRWYFSYASRLAQEGVSASKVDYQIHTGPALGAFNQWVKGSPLEDWRNRHVDQIAEKIMTGAAEILNQRYNTMAHKN</sequence>
<comment type="catalytic activity">
    <reaction evidence="4">
        <text>holo-[ACP] + malonyl-CoA = malonyl-[ACP] + CoA</text>
        <dbReference type="Rhea" id="RHEA:41792"/>
        <dbReference type="Rhea" id="RHEA-COMP:9623"/>
        <dbReference type="Rhea" id="RHEA-COMP:9685"/>
        <dbReference type="ChEBI" id="CHEBI:57287"/>
        <dbReference type="ChEBI" id="CHEBI:57384"/>
        <dbReference type="ChEBI" id="CHEBI:64479"/>
        <dbReference type="ChEBI" id="CHEBI:78449"/>
        <dbReference type="EC" id="2.3.1.39"/>
    </reaction>
</comment>
<feature type="compositionally biased region" description="Pro residues" evidence="5">
    <location>
        <begin position="387"/>
        <end position="396"/>
    </location>
</feature>
<gene>
    <name evidence="7" type="primary">fabD</name>
    <name evidence="7" type="ORF">J3U88_12585</name>
</gene>
<dbReference type="AlphaFoldDB" id="A0A8J7QE65"/>
<evidence type="ECO:0000256" key="3">
    <source>
        <dbReference type="ARBA" id="ARBA00023315"/>
    </source>
</evidence>
<dbReference type="InterPro" id="IPR049489">
    <property type="entry name" value="FabD-like_helical_ins"/>
</dbReference>
<dbReference type="InterPro" id="IPR004410">
    <property type="entry name" value="Malonyl_CoA-ACP_transAc_FabD"/>
</dbReference>
<reference evidence="7" key="1">
    <citation type="submission" date="2021-03" db="EMBL/GenBank/DDBJ databases">
        <authorList>
            <person name="Wang G."/>
        </authorList>
    </citation>
    <scope>NUCLEOTIDE SEQUENCE</scope>
    <source>
        <strain evidence="7">KCTC 12899</strain>
    </source>
</reference>
<dbReference type="Pfam" id="PF21607">
    <property type="entry name" value="FabD_helical_ins"/>
    <property type="match status" value="1"/>
</dbReference>
<evidence type="ECO:0000313" key="8">
    <source>
        <dbReference type="Proteomes" id="UP000664417"/>
    </source>
</evidence>
<evidence type="ECO:0000313" key="7">
    <source>
        <dbReference type="EMBL" id="MBO1319301.1"/>
    </source>
</evidence>
<dbReference type="Gene3D" id="3.40.366.10">
    <property type="entry name" value="Malonyl-Coenzyme A Acyl Carrier Protein, domain 2"/>
    <property type="match status" value="1"/>
</dbReference>
<feature type="domain" description="Malonyl-CoA:ACP transacylase (MAT)" evidence="6">
    <location>
        <begin position="5"/>
        <end position="380"/>
    </location>
</feature>
<dbReference type="InterPro" id="IPR014179">
    <property type="entry name" value="PfaD-like_TIM-barrel"/>
</dbReference>
<dbReference type="GO" id="GO:0004314">
    <property type="term" value="F:[acyl-carrier-protein] S-malonyltransferase activity"/>
    <property type="evidence" value="ECO:0007669"/>
    <property type="project" value="UniProtKB-EC"/>
</dbReference>
<dbReference type="EC" id="2.3.1.39" evidence="1"/>
<dbReference type="Gene3D" id="3.20.20.70">
    <property type="entry name" value="Aldolase class I"/>
    <property type="match status" value="1"/>
</dbReference>
<evidence type="ECO:0000256" key="1">
    <source>
        <dbReference type="ARBA" id="ARBA00013258"/>
    </source>
</evidence>
<proteinExistence type="predicted"/>
<keyword evidence="2 7" id="KW-0808">Transferase</keyword>
<dbReference type="PANTHER" id="PTHR42681:SF1">
    <property type="entry name" value="MALONYL-COA-ACYL CARRIER PROTEIN TRANSACYLASE, MITOCHONDRIAL"/>
    <property type="match status" value="1"/>
</dbReference>
<dbReference type="NCBIfam" id="TIGR00128">
    <property type="entry name" value="fabD"/>
    <property type="match status" value="1"/>
</dbReference>
<dbReference type="Proteomes" id="UP000664417">
    <property type="component" value="Unassembled WGS sequence"/>
</dbReference>
<dbReference type="SMART" id="SM00827">
    <property type="entry name" value="PKS_AT"/>
    <property type="match status" value="1"/>
</dbReference>
<keyword evidence="3 7" id="KW-0012">Acyltransferase</keyword>
<dbReference type="PANTHER" id="PTHR42681">
    <property type="entry name" value="MALONYL-COA-ACYL CARRIER PROTEIN TRANSACYLASE, MITOCHONDRIAL"/>
    <property type="match status" value="1"/>
</dbReference>
<dbReference type="InterPro" id="IPR013785">
    <property type="entry name" value="Aldolase_TIM"/>
</dbReference>
<organism evidence="7 8">
    <name type="scientific">Acanthopleuribacter pedis</name>
    <dbReference type="NCBI Taxonomy" id="442870"/>
    <lineage>
        <taxon>Bacteria</taxon>
        <taxon>Pseudomonadati</taxon>
        <taxon>Acidobacteriota</taxon>
        <taxon>Holophagae</taxon>
        <taxon>Acanthopleuribacterales</taxon>
        <taxon>Acanthopleuribacteraceae</taxon>
        <taxon>Acanthopleuribacter</taxon>
    </lineage>
</organism>